<organism evidence="2 3">
    <name type="scientific">Paenibacillus glucanolyticus</name>
    <dbReference type="NCBI Taxonomy" id="59843"/>
    <lineage>
        <taxon>Bacteria</taxon>
        <taxon>Bacillati</taxon>
        <taxon>Bacillota</taxon>
        <taxon>Bacilli</taxon>
        <taxon>Bacillales</taxon>
        <taxon>Paenibacillaceae</taxon>
        <taxon>Paenibacillus</taxon>
    </lineage>
</organism>
<dbReference type="Proteomes" id="UP000076796">
    <property type="component" value="Unassembled WGS sequence"/>
</dbReference>
<comment type="caution">
    <text evidence="2">The sequence shown here is derived from an EMBL/GenBank/DDBJ whole genome shotgun (WGS) entry which is preliminary data.</text>
</comment>
<accession>A0A163DAG2</accession>
<sequence length="225" mass="25124">MSKKPKVAIGLILLIIVSLASNLVLFNALHKNKQENAQSIQRVEENMKQLQDDMLLAQSKITQMDRVNPQSDAHQQQEAVAVSSMSDEAISEVQSDMKKLNQIVDHLPQVKEKLGFILAVKKEDAGYSLVLDDVEWFSAEAAEQAAAEDGVPDTASLSNGFYIRNPVTDDTHIHLPTDALLYVLDGSRTVEVKLHEMVTMNLVDRLFHVRYAGDSAILLEEQYRP</sequence>
<evidence type="ECO:0000256" key="1">
    <source>
        <dbReference type="SAM" id="Coils"/>
    </source>
</evidence>
<evidence type="ECO:0000313" key="3">
    <source>
        <dbReference type="Proteomes" id="UP000076796"/>
    </source>
</evidence>
<dbReference type="GeneID" id="97555183"/>
<dbReference type="EMBL" id="LWMH01000003">
    <property type="protein sequence ID" value="KZS43099.1"/>
    <property type="molecule type" value="Genomic_DNA"/>
</dbReference>
<dbReference type="STRING" id="59843.A3958_23490"/>
<feature type="coiled-coil region" evidence="1">
    <location>
        <begin position="33"/>
        <end position="60"/>
    </location>
</feature>
<evidence type="ECO:0000313" key="2">
    <source>
        <dbReference type="EMBL" id="KZS43099.1"/>
    </source>
</evidence>
<keyword evidence="1" id="KW-0175">Coiled coil</keyword>
<proteinExistence type="predicted"/>
<protein>
    <submittedName>
        <fullName evidence="2">Uncharacterized protein</fullName>
    </submittedName>
</protein>
<dbReference type="KEGG" id="pglu:A3958_23490"/>
<dbReference type="AlphaFoldDB" id="A0A163DAG2"/>
<dbReference type="OrthoDB" id="2678247at2"/>
<reference evidence="2" key="1">
    <citation type="journal article" date="2016" name="Genome Announc.">
        <title>Draft genomes of two strains of Paenibacillus glucanolyticus with capability to degrade lignocellulose.</title>
        <authorList>
            <person name="Mathews S.L."/>
            <person name="Pawlak J."/>
            <person name="Grunden A.M."/>
        </authorList>
    </citation>
    <scope>NUCLEOTIDE SEQUENCE [LARGE SCALE GENOMIC DNA]</scope>
    <source>
        <strain evidence="2">SLM1</strain>
    </source>
</reference>
<keyword evidence="3" id="KW-1185">Reference proteome</keyword>
<gene>
    <name evidence="2" type="ORF">AWU65_00285</name>
</gene>
<name>A0A163DAG2_9BACL</name>
<dbReference type="RefSeq" id="WP_036637288.1">
    <property type="nucleotide sequence ID" value="NZ_CBCSBX010000001.1"/>
</dbReference>